<reference evidence="2 3" key="1">
    <citation type="submission" date="2024-08" db="EMBL/GenBank/DDBJ databases">
        <authorList>
            <person name="Cucini C."/>
            <person name="Frati F."/>
        </authorList>
    </citation>
    <scope>NUCLEOTIDE SEQUENCE [LARGE SCALE GENOMIC DNA]</scope>
</reference>
<evidence type="ECO:0000313" key="3">
    <source>
        <dbReference type="Proteomes" id="UP001642540"/>
    </source>
</evidence>
<proteinExistence type="predicted"/>
<name>A0ABP1R753_9HEXA</name>
<dbReference type="Proteomes" id="UP001642540">
    <property type="component" value="Unassembled WGS sequence"/>
</dbReference>
<comment type="caution">
    <text evidence="2">The sequence shown here is derived from an EMBL/GenBank/DDBJ whole genome shotgun (WGS) entry which is preliminary data.</text>
</comment>
<accession>A0ABP1R753</accession>
<organism evidence="2 3">
    <name type="scientific">Orchesella dallaii</name>
    <dbReference type="NCBI Taxonomy" id="48710"/>
    <lineage>
        <taxon>Eukaryota</taxon>
        <taxon>Metazoa</taxon>
        <taxon>Ecdysozoa</taxon>
        <taxon>Arthropoda</taxon>
        <taxon>Hexapoda</taxon>
        <taxon>Collembola</taxon>
        <taxon>Entomobryomorpha</taxon>
        <taxon>Entomobryoidea</taxon>
        <taxon>Orchesellidae</taxon>
        <taxon>Orchesellinae</taxon>
        <taxon>Orchesella</taxon>
    </lineage>
</organism>
<sequence length="305" mass="34201">MTENASNFRRINTHCIFCAKETPPFEGVNRNLAQPTGEPEEDEEAQDKPVERHRLSVTMAGKILGVEDSVKQKRLSEFGPNAKVDRESPDFWVRICLSCNEFVDDHIASKKEIARLERGAKKIELKLKEFIVASNQEGKDETVEKSNSIFWKEIREQVVRASRPAEGQEAGPSKSNIPGGAKKNLEHGTGRVFSKGGQPVKRKSDSLVELPPTIVGVTTQHSSSASSVVPVSAGEIGSESHFGVGSYIDSSYDEDEDEEDIQEALYRCKICATLVTQEEKNAHRIWHLRNKKPRLVMFMKREPRQ</sequence>
<evidence type="ECO:0008006" key="4">
    <source>
        <dbReference type="Google" id="ProtNLM"/>
    </source>
</evidence>
<protein>
    <recommendedName>
        <fullName evidence="4">C2H2-type domain-containing protein</fullName>
    </recommendedName>
</protein>
<feature type="region of interest" description="Disordered" evidence="1">
    <location>
        <begin position="25"/>
        <end position="50"/>
    </location>
</feature>
<feature type="region of interest" description="Disordered" evidence="1">
    <location>
        <begin position="162"/>
        <end position="204"/>
    </location>
</feature>
<dbReference type="EMBL" id="CAXLJM020000065">
    <property type="protein sequence ID" value="CAL8121560.1"/>
    <property type="molecule type" value="Genomic_DNA"/>
</dbReference>
<keyword evidence="3" id="KW-1185">Reference proteome</keyword>
<gene>
    <name evidence="2" type="ORF">ODALV1_LOCUS19443</name>
</gene>
<evidence type="ECO:0000313" key="2">
    <source>
        <dbReference type="EMBL" id="CAL8121560.1"/>
    </source>
</evidence>
<evidence type="ECO:0000256" key="1">
    <source>
        <dbReference type="SAM" id="MobiDB-lite"/>
    </source>
</evidence>